<dbReference type="Proteomes" id="UP000753908">
    <property type="component" value="Unassembled WGS sequence"/>
</dbReference>
<reference evidence="2" key="2">
    <citation type="journal article" date="2022" name="Microbiol. Resour. Announc.">
        <title>Metagenome Sequencing to Explore Phylogenomics of Terrestrial Cyanobacteria.</title>
        <authorList>
            <person name="Ward R.D."/>
            <person name="Stajich J.E."/>
            <person name="Johansen J.R."/>
            <person name="Huntemann M."/>
            <person name="Clum A."/>
            <person name="Foster B."/>
            <person name="Foster B."/>
            <person name="Roux S."/>
            <person name="Palaniappan K."/>
            <person name="Varghese N."/>
            <person name="Mukherjee S."/>
            <person name="Reddy T.B.K."/>
            <person name="Daum C."/>
            <person name="Copeland A."/>
            <person name="Chen I.A."/>
            <person name="Ivanova N.N."/>
            <person name="Kyrpides N.C."/>
            <person name="Shapiro N."/>
            <person name="Eloe-Fadrosh E.A."/>
            <person name="Pietrasiak N."/>
        </authorList>
    </citation>
    <scope>NUCLEOTIDE SEQUENCE</scope>
    <source>
        <strain evidence="2">CPER-KK1</strain>
    </source>
</reference>
<evidence type="ECO:0000313" key="3">
    <source>
        <dbReference type="Proteomes" id="UP000753908"/>
    </source>
</evidence>
<evidence type="ECO:0000313" key="2">
    <source>
        <dbReference type="EMBL" id="MBW4546941.1"/>
    </source>
</evidence>
<sequence>MKELQAGIQRIQAKCIPLNRNPVSEKKPRKQGRSHPTMVKAPPQQLGEPQRPLLSFPVGSSLEVLRKRMSKGMRRLESQAERINRLSAELEVAVLELKAIASDINRDWKAIQATQKSSTSTAICEYRAAVVPQVEIKSDGSFVLQSRAVDLFQAEREAALLAQTLRHRAKQKREHRSGK</sequence>
<gene>
    <name evidence="2" type="ORF">KME25_21230</name>
</gene>
<dbReference type="EMBL" id="JAHHIF010000032">
    <property type="protein sequence ID" value="MBW4546941.1"/>
    <property type="molecule type" value="Genomic_DNA"/>
</dbReference>
<reference evidence="2" key="1">
    <citation type="submission" date="2021-05" db="EMBL/GenBank/DDBJ databases">
        <authorList>
            <person name="Pietrasiak N."/>
            <person name="Ward R."/>
            <person name="Stajich J.E."/>
            <person name="Kurbessoian T."/>
        </authorList>
    </citation>
    <scope>NUCLEOTIDE SEQUENCE</scope>
    <source>
        <strain evidence="2">CPER-KK1</strain>
    </source>
</reference>
<organism evidence="2 3">
    <name type="scientific">Symplocastrum torsivum CPER-KK1</name>
    <dbReference type="NCBI Taxonomy" id="450513"/>
    <lineage>
        <taxon>Bacteria</taxon>
        <taxon>Bacillati</taxon>
        <taxon>Cyanobacteriota</taxon>
        <taxon>Cyanophyceae</taxon>
        <taxon>Oscillatoriophycideae</taxon>
        <taxon>Oscillatoriales</taxon>
        <taxon>Microcoleaceae</taxon>
        <taxon>Symplocastrum</taxon>
    </lineage>
</organism>
<evidence type="ECO:0000256" key="1">
    <source>
        <dbReference type="SAM" id="MobiDB-lite"/>
    </source>
</evidence>
<dbReference type="AlphaFoldDB" id="A0A951PPF5"/>
<proteinExistence type="predicted"/>
<comment type="caution">
    <text evidence="2">The sequence shown here is derived from an EMBL/GenBank/DDBJ whole genome shotgun (WGS) entry which is preliminary data.</text>
</comment>
<protein>
    <submittedName>
        <fullName evidence="2">Uncharacterized protein</fullName>
    </submittedName>
</protein>
<feature type="region of interest" description="Disordered" evidence="1">
    <location>
        <begin position="15"/>
        <end position="54"/>
    </location>
</feature>
<accession>A0A951PPF5</accession>
<name>A0A951PPF5_9CYAN</name>